<accession>H1KX24</accession>
<dbReference type="EMBL" id="AGJL01000006">
    <property type="protein sequence ID" value="EHP88549.1"/>
    <property type="molecule type" value="Genomic_DNA"/>
</dbReference>
<name>H1KX24_9EURY</name>
<dbReference type="InterPro" id="IPR051199">
    <property type="entry name" value="LPS_LOS_Heptosyltrfase"/>
</dbReference>
<dbReference type="AlphaFoldDB" id="H1KX24"/>
<dbReference type="Gene3D" id="3.40.50.2000">
    <property type="entry name" value="Glycogen Phosphorylase B"/>
    <property type="match status" value="2"/>
</dbReference>
<dbReference type="CDD" id="cd03789">
    <property type="entry name" value="GT9_LPS_heptosyltransferase"/>
    <property type="match status" value="1"/>
</dbReference>
<protein>
    <submittedName>
        <fullName evidence="3">Glycosyl transferase family 9</fullName>
    </submittedName>
</protein>
<evidence type="ECO:0000313" key="3">
    <source>
        <dbReference type="EMBL" id="EHP88549.1"/>
    </source>
</evidence>
<comment type="caution">
    <text evidence="3">The sequence shown here is derived from an EMBL/GenBank/DDBJ whole genome shotgun (WGS) entry which is preliminary data.</text>
</comment>
<dbReference type="OrthoDB" id="65474at2157"/>
<keyword evidence="1" id="KW-0328">Glycosyltransferase</keyword>
<organism evidence="3 4">
    <name type="scientific">Methanotorris formicicus Mc-S-70</name>
    <dbReference type="NCBI Taxonomy" id="647171"/>
    <lineage>
        <taxon>Archaea</taxon>
        <taxon>Methanobacteriati</taxon>
        <taxon>Methanobacteriota</taxon>
        <taxon>Methanomada group</taxon>
        <taxon>Methanococci</taxon>
        <taxon>Methanococcales</taxon>
        <taxon>Methanocaldococcaceae</taxon>
        <taxon>Methanotorris</taxon>
    </lineage>
</organism>
<sequence length="390" mass="46360">MDKLILKHLKNYIKYVVVKTLEFPFYIRYKYFPKKSVDYQKGFKKIALICTKPMGFGDLIMDTPFIKTLKKHFPNAEIHLITDKDIFDKVDELDRIIVLKGGIFDLMKEFYKLKNERYDLGIIMNRGINQTFYLEILNPKYKLGYLGGWEILSNFKVKKKGLGFTKNEHYWNMALKIAESLGIGDLEEELITVDFSEDVKRNVEKILNNLKLDKNKKTVVINPFVLWKTRMWDRDNYVKLIEEIYKDFNIILYGGPDAVETVNYIKNKLKEKNIFVEDVAGKFNIKEAIYFLKFADLFITSDSGPMHFAFLMRTPTLALFGPVNPIYRLPKNFKKYGIYDYLWYNDYKPLKKFYNYEYEYVDKDVEGLKTIPVEDVKNKIYKFFEGGKFY</sequence>
<gene>
    <name evidence="3" type="ORF">MetfoDRAFT_0347</name>
</gene>
<evidence type="ECO:0000313" key="4">
    <source>
        <dbReference type="Proteomes" id="UP000003706"/>
    </source>
</evidence>
<dbReference type="Pfam" id="PF01075">
    <property type="entry name" value="Glyco_transf_9"/>
    <property type="match status" value="1"/>
</dbReference>
<dbReference type="PANTHER" id="PTHR30160">
    <property type="entry name" value="TETRAACYLDISACCHARIDE 4'-KINASE-RELATED"/>
    <property type="match status" value="1"/>
</dbReference>
<dbReference type="Proteomes" id="UP000003706">
    <property type="component" value="Unassembled WGS sequence"/>
</dbReference>
<dbReference type="GO" id="GO:0008713">
    <property type="term" value="F:ADP-heptose-lipopolysaccharide heptosyltransferase activity"/>
    <property type="evidence" value="ECO:0007669"/>
    <property type="project" value="TreeGrafter"/>
</dbReference>
<keyword evidence="4" id="KW-1185">Reference proteome</keyword>
<dbReference type="PANTHER" id="PTHR30160:SF1">
    <property type="entry name" value="LIPOPOLYSACCHARIDE 1,2-N-ACETYLGLUCOSAMINETRANSFERASE-RELATED"/>
    <property type="match status" value="1"/>
</dbReference>
<dbReference type="GO" id="GO:0005829">
    <property type="term" value="C:cytosol"/>
    <property type="evidence" value="ECO:0007669"/>
    <property type="project" value="TreeGrafter"/>
</dbReference>
<proteinExistence type="predicted"/>
<reference evidence="3 4" key="1">
    <citation type="submission" date="2011-09" db="EMBL/GenBank/DDBJ databases">
        <title>The draft genome of Methanotorris formicicus Mc-S-70.</title>
        <authorList>
            <consortium name="US DOE Joint Genome Institute (JGI-PGF)"/>
            <person name="Lucas S."/>
            <person name="Han J."/>
            <person name="Lapidus A."/>
            <person name="Cheng J.-F."/>
            <person name="Goodwin L."/>
            <person name="Pitluck S."/>
            <person name="Peters L."/>
            <person name="Land M.L."/>
            <person name="Hauser L."/>
            <person name="Sieprawska-Lupa M."/>
            <person name="Takai K."/>
            <person name="Miyazaki J."/>
            <person name="Whitman W."/>
            <person name="Woyke T.J."/>
        </authorList>
    </citation>
    <scope>NUCLEOTIDE SEQUENCE [LARGE SCALE GENOMIC DNA]</scope>
    <source>
        <strain evidence="3 4">Mc-S-70</strain>
    </source>
</reference>
<keyword evidence="2 3" id="KW-0808">Transferase</keyword>
<dbReference type="RefSeq" id="WP_007043793.1">
    <property type="nucleotide sequence ID" value="NZ_AGJL01000006.1"/>
</dbReference>
<dbReference type="STRING" id="647171.MetfoDRAFT_0347"/>
<dbReference type="InterPro" id="IPR002201">
    <property type="entry name" value="Glyco_trans_9"/>
</dbReference>
<evidence type="ECO:0000256" key="1">
    <source>
        <dbReference type="ARBA" id="ARBA00022676"/>
    </source>
</evidence>
<evidence type="ECO:0000256" key="2">
    <source>
        <dbReference type="ARBA" id="ARBA00022679"/>
    </source>
</evidence>
<dbReference type="SUPFAM" id="SSF53756">
    <property type="entry name" value="UDP-Glycosyltransferase/glycogen phosphorylase"/>
    <property type="match status" value="1"/>
</dbReference>